<dbReference type="EMBL" id="BOMP01000098">
    <property type="protein sequence ID" value="GIE42756.1"/>
    <property type="molecule type" value="Genomic_DNA"/>
</dbReference>
<dbReference type="EMBL" id="JACHNC010000001">
    <property type="protein sequence ID" value="MBB4749146.1"/>
    <property type="molecule type" value="Genomic_DNA"/>
</dbReference>
<name>A0A7W7MGC7_9ACTN</name>
<dbReference type="RefSeq" id="WP_188121514.1">
    <property type="nucleotide sequence ID" value="NZ_BOMP01000098.1"/>
</dbReference>
<proteinExistence type="predicted"/>
<dbReference type="SUPFAM" id="SSF46955">
    <property type="entry name" value="Putative DNA-binding domain"/>
    <property type="match status" value="1"/>
</dbReference>
<dbReference type="CDD" id="cd04762">
    <property type="entry name" value="HTH_MerR-trunc"/>
    <property type="match status" value="1"/>
</dbReference>
<protein>
    <submittedName>
        <fullName evidence="3">Excisionase family DNA binding protein</fullName>
    </submittedName>
</protein>
<evidence type="ECO:0000313" key="5">
    <source>
        <dbReference type="Proteomes" id="UP000631312"/>
    </source>
</evidence>
<gene>
    <name evidence="2" type="ORF">Alo02nite_56540</name>
    <name evidence="3" type="ORF">BJ964_003307</name>
</gene>
<evidence type="ECO:0000313" key="4">
    <source>
        <dbReference type="Proteomes" id="UP000590511"/>
    </source>
</evidence>
<dbReference type="Proteomes" id="UP000631312">
    <property type="component" value="Unassembled WGS sequence"/>
</dbReference>
<dbReference type="InterPro" id="IPR009061">
    <property type="entry name" value="DNA-bd_dom_put_sf"/>
</dbReference>
<evidence type="ECO:0000313" key="3">
    <source>
        <dbReference type="EMBL" id="MBB4749146.1"/>
    </source>
</evidence>
<dbReference type="GO" id="GO:0006355">
    <property type="term" value="P:regulation of DNA-templated transcription"/>
    <property type="evidence" value="ECO:0007669"/>
    <property type="project" value="InterPro"/>
</dbReference>
<evidence type="ECO:0000313" key="2">
    <source>
        <dbReference type="EMBL" id="GIE42756.1"/>
    </source>
</evidence>
<organism evidence="3 4">
    <name type="scientific">Actinoplanes lobatus</name>
    <dbReference type="NCBI Taxonomy" id="113568"/>
    <lineage>
        <taxon>Bacteria</taxon>
        <taxon>Bacillati</taxon>
        <taxon>Actinomycetota</taxon>
        <taxon>Actinomycetes</taxon>
        <taxon>Micromonosporales</taxon>
        <taxon>Micromonosporaceae</taxon>
        <taxon>Actinoplanes</taxon>
    </lineage>
</organism>
<reference evidence="3 4" key="1">
    <citation type="submission" date="2020-08" db="EMBL/GenBank/DDBJ databases">
        <title>Sequencing the genomes of 1000 actinobacteria strains.</title>
        <authorList>
            <person name="Klenk H.-P."/>
        </authorList>
    </citation>
    <scope>NUCLEOTIDE SEQUENCE [LARGE SCALE GENOMIC DNA]</scope>
    <source>
        <strain evidence="3 4">DSM 43150</strain>
    </source>
</reference>
<dbReference type="SMART" id="SM00422">
    <property type="entry name" value="HTH_MERR"/>
    <property type="match status" value="1"/>
</dbReference>
<dbReference type="AlphaFoldDB" id="A0A7W7MGC7"/>
<dbReference type="Gene3D" id="1.10.1660.10">
    <property type="match status" value="1"/>
</dbReference>
<evidence type="ECO:0000259" key="1">
    <source>
        <dbReference type="SMART" id="SM00422"/>
    </source>
</evidence>
<sequence>MPAPPLLKPAEVASVFGVAPKTVWRWQQEKRLSAVVTPGGHRRYPTTEVKRLAKQAGISLKILNRSLRGLV</sequence>
<keyword evidence="5" id="KW-1185">Reference proteome</keyword>
<feature type="domain" description="HTH merR-type" evidence="1">
    <location>
        <begin position="7"/>
        <end position="70"/>
    </location>
</feature>
<dbReference type="Proteomes" id="UP000590511">
    <property type="component" value="Unassembled WGS sequence"/>
</dbReference>
<reference evidence="2 5" key="2">
    <citation type="submission" date="2021-01" db="EMBL/GenBank/DDBJ databases">
        <title>Whole genome shotgun sequence of Actinoplanes lobatus NBRC 12513.</title>
        <authorList>
            <person name="Komaki H."/>
            <person name="Tamura T."/>
        </authorList>
    </citation>
    <scope>NUCLEOTIDE SEQUENCE [LARGE SCALE GENOMIC DNA]</scope>
    <source>
        <strain evidence="2 5">NBRC 12513</strain>
    </source>
</reference>
<accession>A0A7W7MGC7</accession>
<dbReference type="InterPro" id="IPR000551">
    <property type="entry name" value="MerR-type_HTH_dom"/>
</dbReference>
<dbReference type="InterPro" id="IPR041657">
    <property type="entry name" value="HTH_17"/>
</dbReference>
<dbReference type="GO" id="GO:0003677">
    <property type="term" value="F:DNA binding"/>
    <property type="evidence" value="ECO:0007669"/>
    <property type="project" value="InterPro"/>
</dbReference>
<dbReference type="Pfam" id="PF12728">
    <property type="entry name" value="HTH_17"/>
    <property type="match status" value="1"/>
</dbReference>
<comment type="caution">
    <text evidence="3">The sequence shown here is derived from an EMBL/GenBank/DDBJ whole genome shotgun (WGS) entry which is preliminary data.</text>
</comment>